<evidence type="ECO:0000256" key="2">
    <source>
        <dbReference type="ARBA" id="ARBA00022771"/>
    </source>
</evidence>
<feature type="region of interest" description="Disordered" evidence="5">
    <location>
        <begin position="288"/>
        <end position="308"/>
    </location>
</feature>
<gene>
    <name evidence="7" type="ORF">P691DRAFT_777273</name>
</gene>
<keyword evidence="3" id="KW-0862">Zinc</keyword>
<dbReference type="EMBL" id="MU151277">
    <property type="protein sequence ID" value="KAF9445847.1"/>
    <property type="molecule type" value="Genomic_DNA"/>
</dbReference>
<evidence type="ECO:0000256" key="5">
    <source>
        <dbReference type="SAM" id="MobiDB-lite"/>
    </source>
</evidence>
<dbReference type="PROSITE" id="PS01360">
    <property type="entry name" value="ZF_MYND_1"/>
    <property type="match status" value="1"/>
</dbReference>
<evidence type="ECO:0000256" key="4">
    <source>
        <dbReference type="PROSITE-ProRule" id="PRU00134"/>
    </source>
</evidence>
<protein>
    <recommendedName>
        <fullName evidence="6">MYND-type domain-containing protein</fullName>
    </recommendedName>
</protein>
<dbReference type="PROSITE" id="PS50865">
    <property type="entry name" value="ZF_MYND_2"/>
    <property type="match status" value="1"/>
</dbReference>
<evidence type="ECO:0000313" key="7">
    <source>
        <dbReference type="EMBL" id="KAF9445847.1"/>
    </source>
</evidence>
<evidence type="ECO:0000259" key="6">
    <source>
        <dbReference type="PROSITE" id="PS50865"/>
    </source>
</evidence>
<keyword evidence="8" id="KW-1185">Reference proteome</keyword>
<dbReference type="Pfam" id="PF01753">
    <property type="entry name" value="zf-MYND"/>
    <property type="match status" value="1"/>
</dbReference>
<organism evidence="7 8">
    <name type="scientific">Macrolepiota fuliginosa MF-IS2</name>
    <dbReference type="NCBI Taxonomy" id="1400762"/>
    <lineage>
        <taxon>Eukaryota</taxon>
        <taxon>Fungi</taxon>
        <taxon>Dikarya</taxon>
        <taxon>Basidiomycota</taxon>
        <taxon>Agaricomycotina</taxon>
        <taxon>Agaricomycetes</taxon>
        <taxon>Agaricomycetidae</taxon>
        <taxon>Agaricales</taxon>
        <taxon>Agaricineae</taxon>
        <taxon>Agaricaceae</taxon>
        <taxon>Macrolepiota</taxon>
    </lineage>
</organism>
<evidence type="ECO:0000256" key="1">
    <source>
        <dbReference type="ARBA" id="ARBA00022723"/>
    </source>
</evidence>
<feature type="domain" description="MYND-type" evidence="6">
    <location>
        <begin position="253"/>
        <end position="289"/>
    </location>
</feature>
<proteinExistence type="predicted"/>
<dbReference type="AlphaFoldDB" id="A0A9P5X771"/>
<keyword evidence="2 4" id="KW-0863">Zinc-finger</keyword>
<reference evidence="7" key="1">
    <citation type="submission" date="2020-11" db="EMBL/GenBank/DDBJ databases">
        <authorList>
            <consortium name="DOE Joint Genome Institute"/>
            <person name="Ahrendt S."/>
            <person name="Riley R."/>
            <person name="Andreopoulos W."/>
            <person name="Labutti K."/>
            <person name="Pangilinan J."/>
            <person name="Ruiz-Duenas F.J."/>
            <person name="Barrasa J.M."/>
            <person name="Sanchez-Garcia M."/>
            <person name="Camarero S."/>
            <person name="Miyauchi S."/>
            <person name="Serrano A."/>
            <person name="Linde D."/>
            <person name="Babiker R."/>
            <person name="Drula E."/>
            <person name="Ayuso-Fernandez I."/>
            <person name="Pacheco R."/>
            <person name="Padilla G."/>
            <person name="Ferreira P."/>
            <person name="Barriuso J."/>
            <person name="Kellner H."/>
            <person name="Castanera R."/>
            <person name="Alfaro M."/>
            <person name="Ramirez L."/>
            <person name="Pisabarro A.G."/>
            <person name="Kuo A."/>
            <person name="Tritt A."/>
            <person name="Lipzen A."/>
            <person name="He G."/>
            <person name="Yan M."/>
            <person name="Ng V."/>
            <person name="Cullen D."/>
            <person name="Martin F."/>
            <person name="Rosso M.-N."/>
            <person name="Henrissat B."/>
            <person name="Hibbett D."/>
            <person name="Martinez A.T."/>
            <person name="Grigoriev I.V."/>
        </authorList>
    </citation>
    <scope>NUCLEOTIDE SEQUENCE</scope>
    <source>
        <strain evidence="7">MF-IS2</strain>
    </source>
</reference>
<dbReference type="InterPro" id="IPR002893">
    <property type="entry name" value="Znf_MYND"/>
</dbReference>
<name>A0A9P5X771_9AGAR</name>
<keyword evidence="1" id="KW-0479">Metal-binding</keyword>
<dbReference type="GO" id="GO:0008270">
    <property type="term" value="F:zinc ion binding"/>
    <property type="evidence" value="ECO:0007669"/>
    <property type="project" value="UniProtKB-KW"/>
</dbReference>
<dbReference type="Gene3D" id="6.10.140.2220">
    <property type="match status" value="1"/>
</dbReference>
<dbReference type="OrthoDB" id="341421at2759"/>
<dbReference type="SUPFAM" id="SSF144232">
    <property type="entry name" value="HIT/MYND zinc finger-like"/>
    <property type="match status" value="1"/>
</dbReference>
<sequence length="308" mass="35464">MATLTRDQFIRILNGMNIELPLDTKFEPKKLQQRLHKALDAAQRFRTIFPNNAVNPANYPLWKPRRPLYPVFQRNMKPGSHWATDPRGEMSTSEMPLPRDPVVEPEIVFNKVVDTIDDISEDWDTESRHLSIMLRDCDSSRAVFVRVFSVHEIDVDTPLMFLGYMVIERLEQRDYDEILAGYLEPGEAMLMYFLKTIEQDMFLQLLSLNLKHISPTAQPPRQAQNPRFQLSFFMPITKIAQPDVARLAKNTGCVVCGRNTTGKCMTCLAVQYCGKDCQRKHWKAHKNLCRPTEPSRDPQPTLAKDAAS</sequence>
<accession>A0A9P5X771</accession>
<evidence type="ECO:0000256" key="3">
    <source>
        <dbReference type="ARBA" id="ARBA00022833"/>
    </source>
</evidence>
<dbReference type="Proteomes" id="UP000807342">
    <property type="component" value="Unassembled WGS sequence"/>
</dbReference>
<comment type="caution">
    <text evidence="7">The sequence shown here is derived from an EMBL/GenBank/DDBJ whole genome shotgun (WGS) entry which is preliminary data.</text>
</comment>
<evidence type="ECO:0000313" key="8">
    <source>
        <dbReference type="Proteomes" id="UP000807342"/>
    </source>
</evidence>